<sequence>MPYFQVECGRRQQLYFWVPLHFTPPRTLSGSPHRPLRAPTVGSTVSRSLWPPCISIRCSPPTLCTDLEKRLKRKQEAQSQLWLLAPPPQSSATCTLRDFAQGGARGNPHSPAGPGHLRASGTARECHAARWRRVGLGAALSRAACGDRPNRSAEPRAGSRGAGGGGGRGCSSRRAMWPAGAGTRLPCPRDSALRRAAFSGNLTALPSHLVPAGRSVRVFISANPEDTGAERQALRENVYPKLREFCRENYGLEFQVIDLYWGIDEDEWDNPELQKTRMKLLEDCLKTSAGPCFVVGIKKLMLYIKL</sequence>
<evidence type="ECO:0000256" key="1">
    <source>
        <dbReference type="SAM" id="MobiDB-lite"/>
    </source>
</evidence>
<evidence type="ECO:0000313" key="3">
    <source>
        <dbReference type="RefSeq" id="XP_008582836.1"/>
    </source>
</evidence>
<protein>
    <submittedName>
        <fullName evidence="3">Uncharacterized protein LOC103600348</fullName>
    </submittedName>
</protein>
<reference evidence="3" key="1">
    <citation type="submission" date="2025-08" db="UniProtKB">
        <authorList>
            <consortium name="RefSeq"/>
        </authorList>
    </citation>
    <scope>IDENTIFICATION</scope>
</reference>
<dbReference type="GeneID" id="103600348"/>
<feature type="region of interest" description="Disordered" evidence="1">
    <location>
        <begin position="99"/>
        <end position="121"/>
    </location>
</feature>
<dbReference type="PANTHER" id="PTHR19871:SF39">
    <property type="entry name" value="NACHT AND WD REPEAT DOMAIN-CONTAINING PROTEIN 2"/>
    <property type="match status" value="1"/>
</dbReference>
<dbReference type="InterPro" id="IPR052752">
    <property type="entry name" value="NACHT-WD_repeat"/>
</dbReference>
<organism evidence="2 3">
    <name type="scientific">Galeopterus variegatus</name>
    <name type="common">Malayan flying lemur</name>
    <name type="synonym">Cynocephalus variegatus</name>
    <dbReference type="NCBI Taxonomy" id="482537"/>
    <lineage>
        <taxon>Eukaryota</taxon>
        <taxon>Metazoa</taxon>
        <taxon>Chordata</taxon>
        <taxon>Craniata</taxon>
        <taxon>Vertebrata</taxon>
        <taxon>Euteleostomi</taxon>
        <taxon>Mammalia</taxon>
        <taxon>Eutheria</taxon>
        <taxon>Euarchontoglires</taxon>
        <taxon>Dermoptera</taxon>
        <taxon>Cynocephalidae</taxon>
        <taxon>Galeopterus</taxon>
    </lineage>
</organism>
<gene>
    <name evidence="3" type="primary">LOC103600348</name>
</gene>
<proteinExistence type="predicted"/>
<accession>A0ABM0RQE5</accession>
<evidence type="ECO:0000313" key="2">
    <source>
        <dbReference type="Proteomes" id="UP000694923"/>
    </source>
</evidence>
<dbReference type="RefSeq" id="XP_008582836.1">
    <property type="nucleotide sequence ID" value="XM_008584614.1"/>
</dbReference>
<feature type="region of interest" description="Disordered" evidence="1">
    <location>
        <begin position="144"/>
        <end position="173"/>
    </location>
</feature>
<dbReference type="PANTHER" id="PTHR19871">
    <property type="entry name" value="BETA TRANSDUCIN-RELATED PROTEIN"/>
    <property type="match status" value="1"/>
</dbReference>
<dbReference type="Proteomes" id="UP000694923">
    <property type="component" value="Unplaced"/>
</dbReference>
<keyword evidence="2" id="KW-1185">Reference proteome</keyword>
<name>A0ABM0RQE5_GALVR</name>
<feature type="compositionally biased region" description="Gly residues" evidence="1">
    <location>
        <begin position="160"/>
        <end position="169"/>
    </location>
</feature>